<evidence type="ECO:0000256" key="11">
    <source>
        <dbReference type="ARBA" id="ARBA00022871"/>
    </source>
</evidence>
<evidence type="ECO:0000256" key="5">
    <source>
        <dbReference type="ARBA" id="ARBA00022679"/>
    </source>
</evidence>
<feature type="compositionally biased region" description="Polar residues" evidence="18">
    <location>
        <begin position="819"/>
        <end position="833"/>
    </location>
</feature>
<dbReference type="InterPro" id="IPR032675">
    <property type="entry name" value="LRR_dom_sf"/>
</dbReference>
<feature type="region of interest" description="Disordered" evidence="18">
    <location>
        <begin position="53"/>
        <end position="90"/>
    </location>
</feature>
<keyword evidence="14" id="KW-0968">Cytoplasmic vesicle</keyword>
<keyword evidence="8" id="KW-0418">Kinase</keyword>
<evidence type="ECO:0000256" key="8">
    <source>
        <dbReference type="ARBA" id="ARBA00022777"/>
    </source>
</evidence>
<comment type="subunit">
    <text evidence="16">Interacts (via guanylate kinase-like domain) with RIMBP3 (via coiled-coil region). Interacts (via guanylate kinase-like domain) with HOOK2. Interacts (via LRRCT domain) with KLC3. Interacts with HOOK1 and HOOK3.</text>
</comment>
<dbReference type="PROSITE" id="PS50052">
    <property type="entry name" value="GUANYLATE_KINASE_2"/>
    <property type="match status" value="1"/>
</dbReference>
<dbReference type="Gene3D" id="3.80.10.10">
    <property type="entry name" value="Ribonuclease Inhibitor"/>
    <property type="match status" value="2"/>
</dbReference>
<name>A0A9Q0XUQ9_9SAUR</name>
<evidence type="ECO:0000256" key="14">
    <source>
        <dbReference type="ARBA" id="ARBA00023329"/>
    </source>
</evidence>
<evidence type="ECO:0000256" key="16">
    <source>
        <dbReference type="ARBA" id="ARBA00062266"/>
    </source>
</evidence>
<dbReference type="SUPFAM" id="SSF52058">
    <property type="entry name" value="L domain-like"/>
    <property type="match status" value="1"/>
</dbReference>
<dbReference type="PANTHER" id="PTHR23117">
    <property type="entry name" value="GUANYLATE KINASE-RELATED"/>
    <property type="match status" value="1"/>
</dbReference>
<dbReference type="GO" id="GO:0001669">
    <property type="term" value="C:acrosomal vesicle"/>
    <property type="evidence" value="ECO:0007669"/>
    <property type="project" value="UniProtKB-SubCell"/>
</dbReference>
<dbReference type="Pfam" id="PF00625">
    <property type="entry name" value="Guanylate_kin"/>
    <property type="match status" value="1"/>
</dbReference>
<dbReference type="PROSITE" id="PS51450">
    <property type="entry name" value="LRR"/>
    <property type="match status" value="4"/>
</dbReference>
<keyword evidence="12" id="KW-0206">Cytoskeleton</keyword>
<evidence type="ECO:0000259" key="19">
    <source>
        <dbReference type="PROSITE" id="PS50052"/>
    </source>
</evidence>
<evidence type="ECO:0000256" key="15">
    <source>
        <dbReference type="ARBA" id="ARBA00054148"/>
    </source>
</evidence>
<dbReference type="Pfam" id="PF14580">
    <property type="entry name" value="LRR_9"/>
    <property type="match status" value="1"/>
</dbReference>
<dbReference type="SUPFAM" id="SSF52540">
    <property type="entry name" value="P-loop containing nucleoside triphosphate hydrolases"/>
    <property type="match status" value="1"/>
</dbReference>
<evidence type="ECO:0000256" key="18">
    <source>
        <dbReference type="SAM" id="MobiDB-lite"/>
    </source>
</evidence>
<dbReference type="InterPro" id="IPR027417">
    <property type="entry name" value="P-loop_NTPase"/>
</dbReference>
<keyword evidence="6" id="KW-0677">Repeat</keyword>
<evidence type="ECO:0000256" key="13">
    <source>
        <dbReference type="ARBA" id="ARBA00023273"/>
    </source>
</evidence>
<feature type="compositionally biased region" description="Low complexity" evidence="18">
    <location>
        <begin position="1"/>
        <end position="14"/>
    </location>
</feature>
<evidence type="ECO:0000313" key="20">
    <source>
        <dbReference type="EMBL" id="KAJ7329351.1"/>
    </source>
</evidence>
<dbReference type="FunFam" id="3.80.10.10:FF:000191">
    <property type="entry name" value="Leucine rich repeats and guanylate kinase domain containing"/>
    <property type="match status" value="1"/>
</dbReference>
<feature type="region of interest" description="Disordered" evidence="18">
    <location>
        <begin position="783"/>
        <end position="833"/>
    </location>
</feature>
<proteinExistence type="predicted"/>
<feature type="region of interest" description="Disordered" evidence="18">
    <location>
        <begin position="853"/>
        <end position="897"/>
    </location>
</feature>
<dbReference type="Proteomes" id="UP001142489">
    <property type="component" value="Unassembled WGS sequence"/>
</dbReference>
<evidence type="ECO:0000256" key="1">
    <source>
        <dbReference type="ARBA" id="ARBA00004120"/>
    </source>
</evidence>
<reference evidence="20" key="1">
    <citation type="journal article" date="2023" name="DNA Res.">
        <title>Chromosome-level genome assembly of Phrynocephalus forsythii using third-generation DNA sequencing and Hi-C analysis.</title>
        <authorList>
            <person name="Qi Y."/>
            <person name="Zhao W."/>
            <person name="Zhao Y."/>
            <person name="Niu C."/>
            <person name="Cao S."/>
            <person name="Zhang Y."/>
        </authorList>
    </citation>
    <scope>NUCLEOTIDE SEQUENCE</scope>
    <source>
        <tissue evidence="20">Muscle</tissue>
    </source>
</reference>
<dbReference type="GO" id="GO:0007283">
    <property type="term" value="P:spermatogenesis"/>
    <property type="evidence" value="ECO:0007669"/>
    <property type="project" value="UniProtKB-KW"/>
</dbReference>
<gene>
    <name evidence="20" type="ORF">JRQ81_015525</name>
</gene>
<keyword evidence="3" id="KW-0963">Cytoplasm</keyword>
<evidence type="ECO:0000256" key="12">
    <source>
        <dbReference type="ARBA" id="ARBA00023212"/>
    </source>
</evidence>
<keyword evidence="4" id="KW-0433">Leucine-rich repeat</keyword>
<keyword evidence="7" id="KW-0547">Nucleotide-binding</keyword>
<dbReference type="EMBL" id="JAPFRF010000006">
    <property type="protein sequence ID" value="KAJ7329351.1"/>
    <property type="molecule type" value="Genomic_DNA"/>
</dbReference>
<organism evidence="20 21">
    <name type="scientific">Phrynocephalus forsythii</name>
    <dbReference type="NCBI Taxonomy" id="171643"/>
    <lineage>
        <taxon>Eukaryota</taxon>
        <taxon>Metazoa</taxon>
        <taxon>Chordata</taxon>
        <taxon>Craniata</taxon>
        <taxon>Vertebrata</taxon>
        <taxon>Euteleostomi</taxon>
        <taxon>Lepidosauria</taxon>
        <taxon>Squamata</taxon>
        <taxon>Bifurcata</taxon>
        <taxon>Unidentata</taxon>
        <taxon>Episquamata</taxon>
        <taxon>Toxicofera</taxon>
        <taxon>Iguania</taxon>
        <taxon>Acrodonta</taxon>
        <taxon>Agamidae</taxon>
        <taxon>Agaminae</taxon>
        <taxon>Phrynocephalus</taxon>
    </lineage>
</organism>
<comment type="caution">
    <text evidence="20">The sequence shown here is derived from an EMBL/GenBank/DDBJ whole genome shotgun (WGS) entry which is preliminary data.</text>
</comment>
<feature type="compositionally biased region" description="Acidic residues" evidence="18">
    <location>
        <begin position="67"/>
        <end position="90"/>
    </location>
</feature>
<dbReference type="PANTHER" id="PTHR23117:SF18">
    <property type="entry name" value="LEUCINE-RICH REPEAT AND GUANYLATE KINASE DOMAIN-CONTAINING PROTEIN"/>
    <property type="match status" value="1"/>
</dbReference>
<dbReference type="Pfam" id="PF12799">
    <property type="entry name" value="LRR_4"/>
    <property type="match status" value="1"/>
</dbReference>
<evidence type="ECO:0000256" key="6">
    <source>
        <dbReference type="ARBA" id="ARBA00022737"/>
    </source>
</evidence>
<evidence type="ECO:0000256" key="10">
    <source>
        <dbReference type="ARBA" id="ARBA00022840"/>
    </source>
</evidence>
<evidence type="ECO:0000256" key="2">
    <source>
        <dbReference type="ARBA" id="ARBA00004218"/>
    </source>
</evidence>
<dbReference type="GO" id="GO:0030154">
    <property type="term" value="P:cell differentiation"/>
    <property type="evidence" value="ECO:0007669"/>
    <property type="project" value="UniProtKB-KW"/>
</dbReference>
<keyword evidence="21" id="KW-1185">Reference proteome</keyword>
<dbReference type="InterPro" id="IPR025875">
    <property type="entry name" value="Leu-rich_rpt_4"/>
</dbReference>
<dbReference type="GO" id="GO:0004385">
    <property type="term" value="F:GMP kinase activity"/>
    <property type="evidence" value="ECO:0007669"/>
    <property type="project" value="TreeGrafter"/>
</dbReference>
<dbReference type="OrthoDB" id="6334211at2759"/>
<dbReference type="CDD" id="cd00071">
    <property type="entry name" value="GMPK"/>
    <property type="match status" value="1"/>
</dbReference>
<protein>
    <recommendedName>
        <fullName evidence="17">Leucine-rich repeat and guanylate kinase domain-containing protein</fullName>
    </recommendedName>
</protein>
<dbReference type="FunFam" id="3.40.50.300:FF:000828">
    <property type="entry name" value="leucine-rich repeat and guanylate kinase domain-containing protein-like"/>
    <property type="match status" value="1"/>
</dbReference>
<keyword evidence="5" id="KW-0808">Transferase</keyword>
<feature type="region of interest" description="Disordered" evidence="18">
    <location>
        <begin position="1"/>
        <end position="28"/>
    </location>
</feature>
<evidence type="ECO:0000256" key="4">
    <source>
        <dbReference type="ARBA" id="ARBA00022614"/>
    </source>
</evidence>
<dbReference type="InterPro" id="IPR001611">
    <property type="entry name" value="Leu-rich_rpt"/>
</dbReference>
<dbReference type="FunFam" id="3.80.10.10:FF:000238">
    <property type="entry name" value="Leucine rich repeats and guanylate kinase domain containing"/>
    <property type="match status" value="1"/>
</dbReference>
<keyword evidence="10" id="KW-0067">ATP-binding</keyword>
<comment type="subcellular location">
    <subcellularLocation>
        <location evidence="1">Cytoplasm</location>
        <location evidence="1">Cytoskeleton</location>
        <location evidence="1">Cilium basal body</location>
    </subcellularLocation>
    <subcellularLocation>
        <location evidence="2">Cytoplasmic vesicle</location>
        <location evidence="2">Secretory vesicle</location>
        <location evidence="2">Acrosome</location>
    </subcellularLocation>
</comment>
<evidence type="ECO:0000256" key="7">
    <source>
        <dbReference type="ARBA" id="ARBA00022741"/>
    </source>
</evidence>
<dbReference type="AlphaFoldDB" id="A0A9Q0XUQ9"/>
<evidence type="ECO:0000313" key="21">
    <source>
        <dbReference type="Proteomes" id="UP001142489"/>
    </source>
</evidence>
<dbReference type="SMART" id="SM00365">
    <property type="entry name" value="LRR_SD22"/>
    <property type="match status" value="3"/>
</dbReference>
<accession>A0A9Q0XUQ9</accession>
<dbReference type="GO" id="GO:0005829">
    <property type="term" value="C:cytosol"/>
    <property type="evidence" value="ECO:0007669"/>
    <property type="project" value="TreeGrafter"/>
</dbReference>
<dbReference type="SMART" id="SM00072">
    <property type="entry name" value="GuKc"/>
    <property type="match status" value="1"/>
</dbReference>
<dbReference type="Gene3D" id="3.40.50.300">
    <property type="entry name" value="P-loop containing nucleotide triphosphate hydrolases"/>
    <property type="match status" value="1"/>
</dbReference>
<sequence length="897" mass="99969">MPSRGAASPKSAAWAGGGGGGGEEMMELMRSWATSPSVTFSLLLSRFDERLPREQDSEGLGEVSFSQEEEFEQEEEESTESEPEPEPMEEEFDGVLLDEAIAGALCKLGRSAPGTEHVYLNLTLSSRSLSDINALRKYIHLEKLDLSYNKINDLTCVSHMPYLLELDASHNELATYFDFQPPLNLQVANFSYNAIPEMRDLSAYQSLTKLILDDNNITEIRGLERCHSLTFLSLANNKITAITGLKNLPIQTLCLKSNLIERAVGLEELKVLQVLDLSGNQIRSLEGLEEHNLLQEINLEDNQVSELSELEYIEALPLLRVLNLLNNPVQQHADYWLLVIFMLLRLTELDHKNITVQEKVAAVNKYAPPPEVVAAQDHTTQITYAMMHPQRILHSTLTSLDAPYPMLVLTGPLECWKRELGHRLCRKFNNYFRYSPCHTTRAPYFGEENRLDYYFISHEDFDKMVHAGQFIATYKYGGFCYGLGRDTIESIAREGLATCVHMEIEGVRSLKNSYFEPRYILLIPTDKEKYGSHLRRKGLFSRAEVEEAVGRVDTYVQVNQDRPGFFDAVISVDDYDEAFTKLSRLIEEFLGLVQPPDSEAPAPVPESSLLSAPDLALARAANVRGTDGVAPSPTPNEFLDSSAKNYSAVISAKLLAQQTPLEEASLLRRQRTAKQGLMGKTASSYAELFQRDLASTLAAAGPHPRFWNHLHLSPLSSPPKVHSAQSVALRPLAQTEAPKNPVLQPVIRSPPRWECFHPAGPLPRHPQALRFSQLMRMKTIRPTGKSPIALLKPKRRKLQGTNPFPLTYPKSLSGRAPIPNQSSRPSLQAGKNPNPSCLRASFLPRCPALGLSPPLSAVPLQGGPRHLYSQVPGNSSPKPPLPCSLPERPLEAMRPSK</sequence>
<keyword evidence="11" id="KW-0744">Spermatogenesis</keyword>
<keyword evidence="13" id="KW-0966">Cell projection</keyword>
<feature type="domain" description="Guanylate kinase-like" evidence="19">
    <location>
        <begin position="404"/>
        <end position="587"/>
    </location>
</feature>
<dbReference type="GO" id="GO:0005524">
    <property type="term" value="F:ATP binding"/>
    <property type="evidence" value="ECO:0007669"/>
    <property type="project" value="UniProtKB-KW"/>
</dbReference>
<comment type="function">
    <text evidence="15">Involved in multiple aspects of sperm assembly including acrosome attachment, shaping of the sperm head and in the early aspects of axoneme development. Not essential for primary cilium biogenesis.</text>
</comment>
<dbReference type="InterPro" id="IPR008144">
    <property type="entry name" value="Guanylate_kin-like_dom"/>
</dbReference>
<dbReference type="InterPro" id="IPR008145">
    <property type="entry name" value="GK/Ca_channel_bsu"/>
</dbReference>
<evidence type="ECO:0000256" key="17">
    <source>
        <dbReference type="ARBA" id="ARBA00071205"/>
    </source>
</evidence>
<evidence type="ECO:0000256" key="9">
    <source>
        <dbReference type="ARBA" id="ARBA00022782"/>
    </source>
</evidence>
<evidence type="ECO:0000256" key="3">
    <source>
        <dbReference type="ARBA" id="ARBA00022490"/>
    </source>
</evidence>
<keyword evidence="9" id="KW-0221">Differentiation</keyword>